<proteinExistence type="predicted"/>
<dbReference type="EMBL" id="ML178843">
    <property type="protein sequence ID" value="TFK97942.1"/>
    <property type="molecule type" value="Genomic_DNA"/>
</dbReference>
<protein>
    <submittedName>
        <fullName evidence="2">Uncharacterized protein</fullName>
    </submittedName>
</protein>
<keyword evidence="1" id="KW-1133">Transmembrane helix</keyword>
<reference evidence="2 3" key="1">
    <citation type="journal article" date="2019" name="Nat. Ecol. Evol.">
        <title>Megaphylogeny resolves global patterns of mushroom evolution.</title>
        <authorList>
            <person name="Varga T."/>
            <person name="Krizsan K."/>
            <person name="Foldi C."/>
            <person name="Dima B."/>
            <person name="Sanchez-Garcia M."/>
            <person name="Sanchez-Ramirez S."/>
            <person name="Szollosi G.J."/>
            <person name="Szarkandi J.G."/>
            <person name="Papp V."/>
            <person name="Albert L."/>
            <person name="Andreopoulos W."/>
            <person name="Angelini C."/>
            <person name="Antonin V."/>
            <person name="Barry K.W."/>
            <person name="Bougher N.L."/>
            <person name="Buchanan P."/>
            <person name="Buyck B."/>
            <person name="Bense V."/>
            <person name="Catcheside P."/>
            <person name="Chovatia M."/>
            <person name="Cooper J."/>
            <person name="Damon W."/>
            <person name="Desjardin D."/>
            <person name="Finy P."/>
            <person name="Geml J."/>
            <person name="Haridas S."/>
            <person name="Hughes K."/>
            <person name="Justo A."/>
            <person name="Karasinski D."/>
            <person name="Kautmanova I."/>
            <person name="Kiss B."/>
            <person name="Kocsube S."/>
            <person name="Kotiranta H."/>
            <person name="LaButti K.M."/>
            <person name="Lechner B.E."/>
            <person name="Liimatainen K."/>
            <person name="Lipzen A."/>
            <person name="Lukacs Z."/>
            <person name="Mihaltcheva S."/>
            <person name="Morgado L.N."/>
            <person name="Niskanen T."/>
            <person name="Noordeloos M.E."/>
            <person name="Ohm R.A."/>
            <person name="Ortiz-Santana B."/>
            <person name="Ovrebo C."/>
            <person name="Racz N."/>
            <person name="Riley R."/>
            <person name="Savchenko A."/>
            <person name="Shiryaev A."/>
            <person name="Soop K."/>
            <person name="Spirin V."/>
            <person name="Szebenyi C."/>
            <person name="Tomsovsky M."/>
            <person name="Tulloss R.E."/>
            <person name="Uehling J."/>
            <person name="Grigoriev I.V."/>
            <person name="Vagvolgyi C."/>
            <person name="Papp T."/>
            <person name="Martin F.M."/>
            <person name="Miettinen O."/>
            <person name="Hibbett D.S."/>
            <person name="Nagy L.G."/>
        </authorList>
    </citation>
    <scope>NUCLEOTIDE SEQUENCE [LARGE SCALE GENOMIC DNA]</scope>
    <source>
        <strain evidence="2 3">CBS 309.79</strain>
    </source>
</reference>
<keyword evidence="1" id="KW-0472">Membrane</keyword>
<accession>A0A5C3Q7H7</accession>
<sequence length="240" mass="26656">MRRRRRRPATRSARYASLSDSIPKSYLFSVSPASCFQSLYFREACFKEEQASQQSLQESRSGARGSHRGDRRSRGVECRYLQRGLARLHTAHASYDCSSQTAYYVHCSLPLNDPLSLLPRVRVIRTLVLTLLSPAEKSFTTVSKSYFFSEHVVAFFLSLLCLFCSSVPSTSYIVLYANTVLGYECLASLAVCLPLHLVLASCGVEVSCPTMEGLHVGVNSLLVYKCRDEELGIGTNRAGA</sequence>
<name>A0A5C3Q7H7_9AGAR</name>
<evidence type="ECO:0000313" key="3">
    <source>
        <dbReference type="Proteomes" id="UP000305067"/>
    </source>
</evidence>
<organism evidence="2 3">
    <name type="scientific">Pterulicium gracile</name>
    <dbReference type="NCBI Taxonomy" id="1884261"/>
    <lineage>
        <taxon>Eukaryota</taxon>
        <taxon>Fungi</taxon>
        <taxon>Dikarya</taxon>
        <taxon>Basidiomycota</taxon>
        <taxon>Agaricomycotina</taxon>
        <taxon>Agaricomycetes</taxon>
        <taxon>Agaricomycetidae</taxon>
        <taxon>Agaricales</taxon>
        <taxon>Pleurotineae</taxon>
        <taxon>Pterulaceae</taxon>
        <taxon>Pterulicium</taxon>
    </lineage>
</organism>
<feature type="transmembrane region" description="Helical" evidence="1">
    <location>
        <begin position="181"/>
        <end position="204"/>
    </location>
</feature>
<feature type="transmembrane region" description="Helical" evidence="1">
    <location>
        <begin position="152"/>
        <end position="175"/>
    </location>
</feature>
<keyword evidence="3" id="KW-1185">Reference proteome</keyword>
<keyword evidence="1" id="KW-0812">Transmembrane</keyword>
<evidence type="ECO:0000256" key="1">
    <source>
        <dbReference type="SAM" id="Phobius"/>
    </source>
</evidence>
<dbReference type="Proteomes" id="UP000305067">
    <property type="component" value="Unassembled WGS sequence"/>
</dbReference>
<evidence type="ECO:0000313" key="2">
    <source>
        <dbReference type="EMBL" id="TFK97942.1"/>
    </source>
</evidence>
<dbReference type="AlphaFoldDB" id="A0A5C3Q7H7"/>
<gene>
    <name evidence="2" type="ORF">BDV98DRAFT_248223</name>
</gene>